<reference evidence="9 10" key="1">
    <citation type="journal article" date="2012" name="J. Bacteriol.">
        <title>Genome sequence of an alkane-degrading bacterium, Alcanivorax pacificus type strain W11-5, isolated from deep sea sediment.</title>
        <authorList>
            <person name="Lai Q."/>
            <person name="Shao Z."/>
        </authorList>
    </citation>
    <scope>NUCLEOTIDE SEQUENCE [LARGE SCALE GENOMIC DNA]</scope>
    <source>
        <strain evidence="9 10">W11-5</strain>
    </source>
</reference>
<keyword evidence="10" id="KW-1185">Reference proteome</keyword>
<evidence type="ECO:0000256" key="5">
    <source>
        <dbReference type="ARBA" id="ARBA00022827"/>
    </source>
</evidence>
<dbReference type="InterPro" id="IPR000447">
    <property type="entry name" value="G3P_DH_FAD-dep"/>
</dbReference>
<dbReference type="SUPFAM" id="SSF51905">
    <property type="entry name" value="FAD/NAD(P)-binding domain"/>
    <property type="match status" value="1"/>
</dbReference>
<dbReference type="AlphaFoldDB" id="A0A0B4XJ24"/>
<dbReference type="GO" id="GO:0006071">
    <property type="term" value="P:glycerol metabolic process"/>
    <property type="evidence" value="ECO:0007669"/>
    <property type="project" value="UniProtKB-KW"/>
</dbReference>
<dbReference type="SUPFAM" id="SSF54373">
    <property type="entry name" value="FAD-linked reductases, C-terminal domain"/>
    <property type="match status" value="1"/>
</dbReference>
<dbReference type="RefSeq" id="WP_008735564.1">
    <property type="nucleotide sequence ID" value="NZ_CP004387.1"/>
</dbReference>
<accession>A0A0B4XJ24</accession>
<dbReference type="STRING" id="391936.S7S_09435"/>
<dbReference type="Proteomes" id="UP000006764">
    <property type="component" value="Chromosome"/>
</dbReference>
<dbReference type="GO" id="GO:0046168">
    <property type="term" value="P:glycerol-3-phosphate catabolic process"/>
    <property type="evidence" value="ECO:0007669"/>
    <property type="project" value="TreeGrafter"/>
</dbReference>
<dbReference type="PANTHER" id="PTHR11985">
    <property type="entry name" value="GLYCEROL-3-PHOSPHATE DEHYDROGENASE"/>
    <property type="match status" value="1"/>
</dbReference>
<feature type="domain" description="Alpha-glycerophosphate oxidase C-terminal" evidence="8">
    <location>
        <begin position="414"/>
        <end position="473"/>
    </location>
</feature>
<evidence type="ECO:0000259" key="7">
    <source>
        <dbReference type="Pfam" id="PF01266"/>
    </source>
</evidence>
<evidence type="ECO:0000313" key="10">
    <source>
        <dbReference type="Proteomes" id="UP000006764"/>
    </source>
</evidence>
<comment type="similarity">
    <text evidence="2">Belongs to the FAD-dependent glycerol-3-phosphate dehydrogenase family.</text>
</comment>
<dbReference type="Pfam" id="PF16901">
    <property type="entry name" value="DAO_C"/>
    <property type="match status" value="1"/>
</dbReference>
<evidence type="ECO:0000256" key="2">
    <source>
        <dbReference type="ARBA" id="ARBA00007330"/>
    </source>
</evidence>
<proteinExistence type="inferred from homology"/>
<keyword evidence="4" id="KW-0319">Glycerol metabolism</keyword>
<dbReference type="GO" id="GO:0004368">
    <property type="term" value="F:glycerol-3-phosphate dehydrogenase (quinone) activity"/>
    <property type="evidence" value="ECO:0007669"/>
    <property type="project" value="InterPro"/>
</dbReference>
<dbReference type="OrthoDB" id="9766796at2"/>
<feature type="domain" description="FAD dependent oxidoreductase" evidence="7">
    <location>
        <begin position="17"/>
        <end position="364"/>
    </location>
</feature>
<evidence type="ECO:0000256" key="6">
    <source>
        <dbReference type="ARBA" id="ARBA00023002"/>
    </source>
</evidence>
<dbReference type="EMBL" id="CP004387">
    <property type="protein sequence ID" value="AJD48299.1"/>
    <property type="molecule type" value="Genomic_DNA"/>
</dbReference>
<dbReference type="PRINTS" id="PR01001">
    <property type="entry name" value="FADG3PDH"/>
</dbReference>
<evidence type="ECO:0000259" key="8">
    <source>
        <dbReference type="Pfam" id="PF16901"/>
    </source>
</evidence>
<name>A0A0B4XJ24_9GAMM</name>
<dbReference type="InterPro" id="IPR038299">
    <property type="entry name" value="DAO_C_sf"/>
</dbReference>
<dbReference type="KEGG" id="apac:S7S_09435"/>
<keyword evidence="5" id="KW-0274">FAD</keyword>
<keyword evidence="6" id="KW-0560">Oxidoreductase</keyword>
<sequence>MPGKRPDPASLADSQWDLVVIGGGITGAGVLLQAAQLGLKVLLLEKHDFAWGTSSRSSKMVHGGLRYIAQGDIRLTREALRERERLLCELPGLVVRQTYLFPIRRGQFPGRWAMTLVLWLYDRLARIRDHRWVSAKELAERVPALRHDQVEGAMSYTDALTDDSRLVLRVLHEAAAEGGAMINYAGAESVSGTPGDMQLVLKDSVTGARHTLRSRHVINATGAWADRLSGASARVRPLRGSHLFVASARLPVKDCLTVMHPDDGRPVFVFPWEGLTCIGTTDLDHGDDLDLEPRVSQREIDYLLRLVNTQFPDIHLTEEDIVSTMAGVRPVISSGKGLDPSKERRDHAVWTQDGVITVSGGKLTTFRVIALDALLAATLIDRQTHRRLLNTPRLFRQAPSLPAGLGHPLHAWPQGEALSEQVRWVLDNEMVQHLDDLMLRRTRLGNLLPDGGATTLAGLRAQICAQLGWDEARWATELTRYQRIVQRFYSLPAPAIEAA</sequence>
<dbReference type="Gene3D" id="1.10.8.870">
    <property type="entry name" value="Alpha-glycerophosphate oxidase, cap domain"/>
    <property type="match status" value="1"/>
</dbReference>
<evidence type="ECO:0000256" key="4">
    <source>
        <dbReference type="ARBA" id="ARBA00022798"/>
    </source>
</evidence>
<gene>
    <name evidence="9" type="ORF">S7S_09435</name>
</gene>
<evidence type="ECO:0000256" key="3">
    <source>
        <dbReference type="ARBA" id="ARBA00022630"/>
    </source>
</evidence>
<protein>
    <submittedName>
        <fullName evidence="9">Glycerol-3-phosphate dehydrogenase</fullName>
    </submittedName>
</protein>
<evidence type="ECO:0000313" key="9">
    <source>
        <dbReference type="EMBL" id="AJD48299.1"/>
    </source>
</evidence>
<dbReference type="Gene3D" id="3.30.9.10">
    <property type="entry name" value="D-Amino Acid Oxidase, subunit A, domain 2"/>
    <property type="match status" value="1"/>
</dbReference>
<dbReference type="PANTHER" id="PTHR11985:SF35">
    <property type="entry name" value="ANAEROBIC GLYCEROL-3-PHOSPHATE DEHYDROGENASE SUBUNIT A"/>
    <property type="match status" value="1"/>
</dbReference>
<dbReference type="Pfam" id="PF01266">
    <property type="entry name" value="DAO"/>
    <property type="match status" value="1"/>
</dbReference>
<comment type="cofactor">
    <cofactor evidence="1">
        <name>FAD</name>
        <dbReference type="ChEBI" id="CHEBI:57692"/>
    </cofactor>
</comment>
<dbReference type="InterPro" id="IPR006076">
    <property type="entry name" value="FAD-dep_OxRdtase"/>
</dbReference>
<organism evidence="9 10">
    <name type="scientific">Isoalcanivorax pacificus W11-5</name>
    <dbReference type="NCBI Taxonomy" id="391936"/>
    <lineage>
        <taxon>Bacteria</taxon>
        <taxon>Pseudomonadati</taxon>
        <taxon>Pseudomonadota</taxon>
        <taxon>Gammaproteobacteria</taxon>
        <taxon>Oceanospirillales</taxon>
        <taxon>Alcanivoracaceae</taxon>
        <taxon>Isoalcanivorax</taxon>
    </lineage>
</organism>
<evidence type="ECO:0000256" key="1">
    <source>
        <dbReference type="ARBA" id="ARBA00001974"/>
    </source>
</evidence>
<keyword evidence="3" id="KW-0285">Flavoprotein</keyword>
<dbReference type="InterPro" id="IPR031656">
    <property type="entry name" value="DAO_C"/>
</dbReference>
<dbReference type="HOGENOM" id="CLU_015740_5_1_6"/>
<dbReference type="InterPro" id="IPR036188">
    <property type="entry name" value="FAD/NAD-bd_sf"/>
</dbReference>
<dbReference type="Gene3D" id="3.50.50.60">
    <property type="entry name" value="FAD/NAD(P)-binding domain"/>
    <property type="match status" value="1"/>
</dbReference>